<keyword evidence="4" id="KW-1185">Reference proteome</keyword>
<dbReference type="EMBL" id="CAICTM010001029">
    <property type="protein sequence ID" value="CAB9519614.1"/>
    <property type="molecule type" value="Genomic_DNA"/>
</dbReference>
<dbReference type="PANTHER" id="PTHR33418">
    <property type="entry name" value="HELICASE-ASSOCIATED"/>
    <property type="match status" value="1"/>
</dbReference>
<reference evidence="3" key="1">
    <citation type="submission" date="2020-06" db="EMBL/GenBank/DDBJ databases">
        <authorList>
            <consortium name="Plant Systems Biology data submission"/>
        </authorList>
    </citation>
    <scope>NUCLEOTIDE SEQUENCE</scope>
    <source>
        <strain evidence="3">D6</strain>
    </source>
</reference>
<keyword evidence="3" id="KW-0347">Helicase</keyword>
<feature type="domain" description="Helicase-associated" evidence="2">
    <location>
        <begin position="99"/>
        <end position="163"/>
    </location>
</feature>
<keyword evidence="3" id="KW-0067">ATP-binding</keyword>
<feature type="domain" description="Helicase-associated" evidence="2">
    <location>
        <begin position="36"/>
        <end position="90"/>
    </location>
</feature>
<comment type="caution">
    <text evidence="3">The sequence shown here is derived from an EMBL/GenBank/DDBJ whole genome shotgun (WGS) entry which is preliminary data.</text>
</comment>
<organism evidence="3 4">
    <name type="scientific">Seminavis robusta</name>
    <dbReference type="NCBI Taxonomy" id="568900"/>
    <lineage>
        <taxon>Eukaryota</taxon>
        <taxon>Sar</taxon>
        <taxon>Stramenopiles</taxon>
        <taxon>Ochrophyta</taxon>
        <taxon>Bacillariophyta</taxon>
        <taxon>Bacillariophyceae</taxon>
        <taxon>Bacillariophycidae</taxon>
        <taxon>Naviculales</taxon>
        <taxon>Naviculaceae</taxon>
        <taxon>Seminavis</taxon>
    </lineage>
</organism>
<keyword evidence="3" id="KW-0547">Nucleotide-binding</keyword>
<dbReference type="InterPro" id="IPR005114">
    <property type="entry name" value="Helicase_assoc"/>
</dbReference>
<feature type="domain" description="Helicase-associated" evidence="2">
    <location>
        <begin position="260"/>
        <end position="302"/>
    </location>
</feature>
<evidence type="ECO:0000256" key="1">
    <source>
        <dbReference type="SAM" id="MobiDB-lite"/>
    </source>
</evidence>
<evidence type="ECO:0000313" key="4">
    <source>
        <dbReference type="Proteomes" id="UP001153069"/>
    </source>
</evidence>
<accession>A0A9N8EI66</accession>
<dbReference type="AlphaFoldDB" id="A0A9N8EI66"/>
<dbReference type="Pfam" id="PF03457">
    <property type="entry name" value="HA"/>
    <property type="match status" value="4"/>
</dbReference>
<feature type="compositionally biased region" description="Low complexity" evidence="1">
    <location>
        <begin position="20"/>
        <end position="29"/>
    </location>
</feature>
<gene>
    <name evidence="3" type="ORF">SEMRO_1031_G233440.1</name>
</gene>
<protein>
    <submittedName>
        <fullName evidence="3">Helicase</fullName>
    </submittedName>
</protein>
<dbReference type="Gene3D" id="6.10.140.530">
    <property type="match status" value="4"/>
</dbReference>
<name>A0A9N8EI66_9STRA</name>
<evidence type="ECO:0000313" key="3">
    <source>
        <dbReference type="EMBL" id="CAB9519614.1"/>
    </source>
</evidence>
<evidence type="ECO:0000259" key="2">
    <source>
        <dbReference type="Pfam" id="PF03457"/>
    </source>
</evidence>
<feature type="region of interest" description="Disordered" evidence="1">
    <location>
        <begin position="1"/>
        <end position="36"/>
    </location>
</feature>
<dbReference type="OrthoDB" id="44064at2759"/>
<dbReference type="GO" id="GO:0004386">
    <property type="term" value="F:helicase activity"/>
    <property type="evidence" value="ECO:0007669"/>
    <property type="project" value="UniProtKB-KW"/>
</dbReference>
<keyword evidence="3" id="KW-0378">Hydrolase</keyword>
<dbReference type="PANTHER" id="PTHR33418:SF1">
    <property type="entry name" value="HELICASE-ASSOCIATED DOMAIN-CONTAINING PROTEIN"/>
    <property type="match status" value="1"/>
</dbReference>
<sequence length="314" mass="37477">MDATCSTGLEEDELKAAPGDSSADSNDSEAASKKPSWDESFVELREFFEKHKHTNVPSGWPRLGKWVCNQRYAKDRLTQKQRDQLDSVQFNWETNHSKHDKQWDEMFHRLKQYCGERIGVSMAEPGFFGDDLTLRQWVGNQQTKYRQGLIREDRKRRLEDFGFLWVRDPKKIGSNRRSEDTDNDDNWDVQFEELKLFKEAHGHTMVQPDHPDGTLMRWVRRQTNQYHSDTLREDRKERLGDIGFFFDLADHCTTETSLKQHQWDAMFDRLVTYRQKHGHTHCGKRDPDRELANWVFQQRRHYLLEPWMRGKQSV</sequence>
<feature type="domain" description="Helicase-associated" evidence="2">
    <location>
        <begin position="184"/>
        <end position="244"/>
    </location>
</feature>
<dbReference type="Proteomes" id="UP001153069">
    <property type="component" value="Unassembled WGS sequence"/>
</dbReference>
<proteinExistence type="predicted"/>